<reference evidence="3 4" key="1">
    <citation type="journal article" date="2005" name="Int. J. Syst. Evol. Microbiol.">
        <title>Bacillus cibi sp. nov., isolated from jeotgal, a traditional Korean fermented seafood.</title>
        <authorList>
            <person name="Yoon J.H."/>
            <person name="Lee C.H."/>
            <person name="Oh T.K."/>
        </authorList>
    </citation>
    <scope>NUCLEOTIDE SEQUENCE [LARGE SCALE GENOMIC DNA]</scope>
    <source>
        <strain evidence="3 4">DSM 16189</strain>
    </source>
</reference>
<dbReference type="STRING" id="246786.GS18_0221575"/>
<proteinExistence type="inferred from homology"/>
<dbReference type="PANTHER" id="PTHR43433:SF4">
    <property type="entry name" value="NON-HEME CHLOROPEROXIDASE-RELATED"/>
    <property type="match status" value="1"/>
</dbReference>
<comment type="caution">
    <text evidence="3">The sequence shown here is derived from an EMBL/GenBank/DDBJ whole genome shotgun (WGS) entry which is preliminary data.</text>
</comment>
<dbReference type="PANTHER" id="PTHR43433">
    <property type="entry name" value="HYDROLASE, ALPHA/BETA FOLD FAMILY PROTEIN"/>
    <property type="match status" value="1"/>
</dbReference>
<dbReference type="PRINTS" id="PR00111">
    <property type="entry name" value="ABHYDROLASE"/>
</dbReference>
<dbReference type="AlphaFoldDB" id="A0A084GJA2"/>
<gene>
    <name evidence="3" type="ORF">GS18_0221575</name>
</gene>
<dbReference type="EMBL" id="JNVC02000024">
    <property type="protein sequence ID" value="KEZ47414.1"/>
    <property type="molecule type" value="Genomic_DNA"/>
</dbReference>
<evidence type="ECO:0000256" key="1">
    <source>
        <dbReference type="ARBA" id="ARBA00038128"/>
    </source>
</evidence>
<protein>
    <submittedName>
        <fullName evidence="3">Bromoperoxidase</fullName>
    </submittedName>
</protein>
<dbReference type="InterPro" id="IPR000073">
    <property type="entry name" value="AB_hydrolase_1"/>
</dbReference>
<evidence type="ECO:0000259" key="2">
    <source>
        <dbReference type="Pfam" id="PF00561"/>
    </source>
</evidence>
<feature type="domain" description="AB hydrolase-1" evidence="2">
    <location>
        <begin position="25"/>
        <end position="262"/>
    </location>
</feature>
<dbReference type="RefSeq" id="WP_029283750.1">
    <property type="nucleotide sequence ID" value="NZ_JNVC02000024.1"/>
</dbReference>
<dbReference type="InterPro" id="IPR050471">
    <property type="entry name" value="AB_hydrolase"/>
</dbReference>
<evidence type="ECO:0000313" key="4">
    <source>
        <dbReference type="Proteomes" id="UP000028549"/>
    </source>
</evidence>
<dbReference type="InterPro" id="IPR000639">
    <property type="entry name" value="Epox_hydrolase-like"/>
</dbReference>
<sequence length="278" mass="30568">MAMLKVGNENDAPIEIYYEDHGTGKPVVLIHGWPLSGRSWESQVPALIDAGYRVITYDRRGFGKSSQPYSGYEYDTFAADLNALLEHLDLREATLVGFSMGGGEVARYISTYGTERVSKAVFAAAVPPYLYKAEDNPDGGLDDGAIEEFQDGIKGDRIAFLDTFTQNFFAAGDRTDLVSEPFRLYNRDIAAMASPKGTLDCIKAFAKTDFRDDLKKINIPTLILHGDSDGTVPIEVSGKRTHEMVQGSELVVIEGAPHGFNATHAEEFNRGLIRFLNS</sequence>
<accession>A0A084GJA2</accession>
<dbReference type="Proteomes" id="UP000028549">
    <property type="component" value="Unassembled WGS sequence"/>
</dbReference>
<dbReference type="FunFam" id="3.40.50.1820:FF:000205">
    <property type="entry name" value="Non-haem bromoperoxidase BPO-A2"/>
    <property type="match status" value="1"/>
</dbReference>
<keyword evidence="4" id="KW-1185">Reference proteome</keyword>
<organism evidence="3 4">
    <name type="scientific">Metabacillus indicus</name>
    <name type="common">Bacillus indicus</name>
    <dbReference type="NCBI Taxonomy" id="246786"/>
    <lineage>
        <taxon>Bacteria</taxon>
        <taxon>Bacillati</taxon>
        <taxon>Bacillota</taxon>
        <taxon>Bacilli</taxon>
        <taxon>Bacillales</taxon>
        <taxon>Bacillaceae</taxon>
        <taxon>Metabacillus</taxon>
    </lineage>
</organism>
<dbReference type="GO" id="GO:0004601">
    <property type="term" value="F:peroxidase activity"/>
    <property type="evidence" value="ECO:0007669"/>
    <property type="project" value="UniProtKB-KW"/>
</dbReference>
<evidence type="ECO:0000313" key="3">
    <source>
        <dbReference type="EMBL" id="KEZ47414.1"/>
    </source>
</evidence>
<dbReference type="SUPFAM" id="SSF53474">
    <property type="entry name" value="alpha/beta-Hydrolases"/>
    <property type="match status" value="1"/>
</dbReference>
<dbReference type="Gene3D" id="3.40.50.1820">
    <property type="entry name" value="alpha/beta hydrolase"/>
    <property type="match status" value="1"/>
</dbReference>
<name>A0A084GJA2_METID</name>
<dbReference type="OrthoDB" id="9773293at2"/>
<dbReference type="Pfam" id="PF00561">
    <property type="entry name" value="Abhydrolase_1"/>
    <property type="match status" value="1"/>
</dbReference>
<dbReference type="InterPro" id="IPR029058">
    <property type="entry name" value="AB_hydrolase_fold"/>
</dbReference>
<comment type="similarity">
    <text evidence="1">Belongs to the AB hydrolase superfamily. Bacterial non-heme haloperoxidase / perhydrolase family.</text>
</comment>
<dbReference type="PRINTS" id="PR00412">
    <property type="entry name" value="EPOXHYDRLASE"/>
</dbReference>